<feature type="chain" id="PRO_5030520720" evidence="7">
    <location>
        <begin position="22"/>
        <end position="117"/>
    </location>
</feature>
<evidence type="ECO:0000256" key="2">
    <source>
        <dbReference type="ARBA" id="ARBA00022617"/>
    </source>
</evidence>
<dbReference type="PROSITE" id="PS51007">
    <property type="entry name" value="CYTC"/>
    <property type="match status" value="1"/>
</dbReference>
<sequence length="117" mass="12390">MRGMAFGLGIMMLGMAGAAQAQTNPNFVQCAVCHSVKAGQNKIGPHLAGIVGRKRASVAGYSYSAAMKGKPGVWTEKELDLYLTNPRKHVPGTKMAFAGIPDAAKRAKLIAYLKTVK</sequence>
<gene>
    <name evidence="9" type="ORF">GVO57_05750</name>
</gene>
<evidence type="ECO:0000313" key="9">
    <source>
        <dbReference type="EMBL" id="QHL90433.1"/>
    </source>
</evidence>
<evidence type="ECO:0000256" key="6">
    <source>
        <dbReference type="PROSITE-ProRule" id="PRU00433"/>
    </source>
</evidence>
<name>A0A7Z2S5J3_9SPHN</name>
<dbReference type="InterPro" id="IPR009056">
    <property type="entry name" value="Cyt_c-like_dom"/>
</dbReference>
<organism evidence="9 10">
    <name type="scientific">Sphingomonas changnyeongensis</name>
    <dbReference type="NCBI Taxonomy" id="2698679"/>
    <lineage>
        <taxon>Bacteria</taxon>
        <taxon>Pseudomonadati</taxon>
        <taxon>Pseudomonadota</taxon>
        <taxon>Alphaproteobacteria</taxon>
        <taxon>Sphingomonadales</taxon>
        <taxon>Sphingomonadaceae</taxon>
        <taxon>Sphingomonas</taxon>
    </lineage>
</organism>
<keyword evidence="4" id="KW-0249">Electron transport</keyword>
<dbReference type="AlphaFoldDB" id="A0A7Z2S5J3"/>
<dbReference type="EMBL" id="CP047895">
    <property type="protein sequence ID" value="QHL90433.1"/>
    <property type="molecule type" value="Genomic_DNA"/>
</dbReference>
<dbReference type="GO" id="GO:0046872">
    <property type="term" value="F:metal ion binding"/>
    <property type="evidence" value="ECO:0007669"/>
    <property type="project" value="UniProtKB-KW"/>
</dbReference>
<accession>A0A7Z2S5J3</accession>
<dbReference type="SUPFAM" id="SSF46626">
    <property type="entry name" value="Cytochrome c"/>
    <property type="match status" value="1"/>
</dbReference>
<keyword evidence="1" id="KW-0813">Transport</keyword>
<keyword evidence="2 6" id="KW-0349">Heme</keyword>
<evidence type="ECO:0000256" key="3">
    <source>
        <dbReference type="ARBA" id="ARBA00022723"/>
    </source>
</evidence>
<dbReference type="Proteomes" id="UP000464468">
    <property type="component" value="Chromosome"/>
</dbReference>
<evidence type="ECO:0000313" key="10">
    <source>
        <dbReference type="Proteomes" id="UP000464468"/>
    </source>
</evidence>
<proteinExistence type="predicted"/>
<evidence type="ECO:0000259" key="8">
    <source>
        <dbReference type="PROSITE" id="PS51007"/>
    </source>
</evidence>
<evidence type="ECO:0000256" key="7">
    <source>
        <dbReference type="SAM" id="SignalP"/>
    </source>
</evidence>
<dbReference type="InterPro" id="IPR036909">
    <property type="entry name" value="Cyt_c-like_dom_sf"/>
</dbReference>
<feature type="signal peptide" evidence="7">
    <location>
        <begin position="1"/>
        <end position="21"/>
    </location>
</feature>
<dbReference type="RefSeq" id="WP_160592361.1">
    <property type="nucleotide sequence ID" value="NZ_CP047895.1"/>
</dbReference>
<dbReference type="GO" id="GO:0009055">
    <property type="term" value="F:electron transfer activity"/>
    <property type="evidence" value="ECO:0007669"/>
    <property type="project" value="InterPro"/>
</dbReference>
<dbReference type="Gene3D" id="1.10.760.10">
    <property type="entry name" value="Cytochrome c-like domain"/>
    <property type="match status" value="1"/>
</dbReference>
<protein>
    <submittedName>
        <fullName evidence="9">C-type cytochrome</fullName>
    </submittedName>
</protein>
<dbReference type="PANTHER" id="PTHR11961">
    <property type="entry name" value="CYTOCHROME C"/>
    <property type="match status" value="1"/>
</dbReference>
<dbReference type="InterPro" id="IPR002327">
    <property type="entry name" value="Cyt_c_1A/1B"/>
</dbReference>
<dbReference type="Pfam" id="PF00034">
    <property type="entry name" value="Cytochrom_C"/>
    <property type="match status" value="1"/>
</dbReference>
<keyword evidence="5 6" id="KW-0408">Iron</keyword>
<feature type="domain" description="Cytochrome c" evidence="8">
    <location>
        <begin position="18"/>
        <end position="117"/>
    </location>
</feature>
<keyword evidence="7" id="KW-0732">Signal</keyword>
<dbReference type="KEGG" id="schy:GVO57_05750"/>
<evidence type="ECO:0000256" key="4">
    <source>
        <dbReference type="ARBA" id="ARBA00022982"/>
    </source>
</evidence>
<reference evidence="9 10" key="1">
    <citation type="submission" date="2020-01" db="EMBL/GenBank/DDBJ databases">
        <title>Sphingomonas sp. C33 whole genome sequece.</title>
        <authorList>
            <person name="Park C."/>
        </authorList>
    </citation>
    <scope>NUCLEOTIDE SEQUENCE [LARGE SCALE GENOMIC DNA]</scope>
    <source>
        <strain evidence="9 10">C33</strain>
    </source>
</reference>
<keyword evidence="3 6" id="KW-0479">Metal-binding</keyword>
<keyword evidence="10" id="KW-1185">Reference proteome</keyword>
<evidence type="ECO:0000256" key="5">
    <source>
        <dbReference type="ARBA" id="ARBA00023004"/>
    </source>
</evidence>
<evidence type="ECO:0000256" key="1">
    <source>
        <dbReference type="ARBA" id="ARBA00022448"/>
    </source>
</evidence>
<dbReference type="GO" id="GO:0020037">
    <property type="term" value="F:heme binding"/>
    <property type="evidence" value="ECO:0007669"/>
    <property type="project" value="InterPro"/>
</dbReference>
<dbReference type="PRINTS" id="PR00604">
    <property type="entry name" value="CYTCHRMECIAB"/>
</dbReference>